<dbReference type="PROSITE" id="PS51741">
    <property type="entry name" value="F_BAR"/>
    <property type="match status" value="1"/>
</dbReference>
<organism evidence="4 5">
    <name type="scientific">Didymodactylos carnosus</name>
    <dbReference type="NCBI Taxonomy" id="1234261"/>
    <lineage>
        <taxon>Eukaryota</taxon>
        <taxon>Metazoa</taxon>
        <taxon>Spiralia</taxon>
        <taxon>Gnathifera</taxon>
        <taxon>Rotifera</taxon>
        <taxon>Eurotatoria</taxon>
        <taxon>Bdelloidea</taxon>
        <taxon>Philodinida</taxon>
        <taxon>Philodinidae</taxon>
        <taxon>Didymodactylos</taxon>
    </lineage>
</organism>
<reference evidence="4" key="1">
    <citation type="submission" date="2021-02" db="EMBL/GenBank/DDBJ databases">
        <authorList>
            <person name="Nowell W R."/>
        </authorList>
    </citation>
    <scope>NUCLEOTIDE SEQUENCE</scope>
</reference>
<dbReference type="SUPFAM" id="SSF103657">
    <property type="entry name" value="BAR/IMD domain-like"/>
    <property type="match status" value="1"/>
</dbReference>
<evidence type="ECO:0000313" key="4">
    <source>
        <dbReference type="EMBL" id="CAF4290329.1"/>
    </source>
</evidence>
<gene>
    <name evidence="3" type="ORF">OVA965_LOCUS36975</name>
    <name evidence="4" type="ORF">TMI583_LOCUS38018</name>
</gene>
<evidence type="ECO:0000313" key="3">
    <source>
        <dbReference type="EMBL" id="CAF1501825.1"/>
    </source>
</evidence>
<dbReference type="PANTHER" id="PTHR23065:SF11">
    <property type="entry name" value="SYNDAPIN, ISOFORM C"/>
    <property type="match status" value="1"/>
</dbReference>
<dbReference type="AlphaFoldDB" id="A0A8S2TJD7"/>
<name>A0A8S2TJD7_9BILA</name>
<accession>A0A8S2TJD7</accession>
<feature type="non-terminal residue" evidence="4">
    <location>
        <position position="1"/>
    </location>
</feature>
<dbReference type="InterPro" id="IPR001060">
    <property type="entry name" value="FCH_dom"/>
</dbReference>
<evidence type="ECO:0000259" key="2">
    <source>
        <dbReference type="PROSITE" id="PS51741"/>
    </source>
</evidence>
<comment type="caution">
    <text evidence="4">The sequence shown here is derived from an EMBL/GenBank/DDBJ whole genome shotgun (WGS) entry which is preliminary data.</text>
</comment>
<dbReference type="GO" id="GO:0097320">
    <property type="term" value="P:plasma membrane tubulation"/>
    <property type="evidence" value="ECO:0007669"/>
    <property type="project" value="TreeGrafter"/>
</dbReference>
<sequence>QCILPQTTPETILSNPWYGKGFYEPQQYKVAIERCKNGYDSCESFIKLLEHRVKIERDYSTELKKWSLTWLKEIQHSQDYGTNKKTCLALINTGEQQAYSHVKMADNLQENVINKMLLYRRENYSRSLIHLQKVKEFEKDFEQAQKNWLKLLQKIDDAKKLYLDSSKKLKSYEQAEKIIQSDSGKTDEQKQHVKLTVDTLKKDCSSQKVKYQQLIEEMKNMRPQYEISMNDVLERTNDFERKRMNHFKQIFQDYHDTIYTPNDENLAKMSTDFKKVLSEHNVENDIQWWNTHYGKYTESNWPVFEELKD</sequence>
<dbReference type="InterPro" id="IPR031160">
    <property type="entry name" value="F_BAR_dom"/>
</dbReference>
<dbReference type="EMBL" id="CAJOBA010056222">
    <property type="protein sequence ID" value="CAF4290329.1"/>
    <property type="molecule type" value="Genomic_DNA"/>
</dbReference>
<dbReference type="GO" id="GO:0005768">
    <property type="term" value="C:endosome"/>
    <property type="evidence" value="ECO:0007669"/>
    <property type="project" value="TreeGrafter"/>
</dbReference>
<dbReference type="Gene3D" id="1.20.1270.60">
    <property type="entry name" value="Arfaptin homology (AH) domain/BAR domain"/>
    <property type="match status" value="1"/>
</dbReference>
<dbReference type="PANTHER" id="PTHR23065">
    <property type="entry name" value="PROLINE-SERINE-THREONINE PHOSPHATASE INTERACTING PROTEIN 1"/>
    <property type="match status" value="1"/>
</dbReference>
<feature type="domain" description="F-BAR" evidence="2">
    <location>
        <begin position="16"/>
        <end position="285"/>
    </location>
</feature>
<dbReference type="GO" id="GO:0030100">
    <property type="term" value="P:regulation of endocytosis"/>
    <property type="evidence" value="ECO:0007669"/>
    <property type="project" value="TreeGrafter"/>
</dbReference>
<dbReference type="GO" id="GO:0005543">
    <property type="term" value="F:phospholipid binding"/>
    <property type="evidence" value="ECO:0007669"/>
    <property type="project" value="TreeGrafter"/>
</dbReference>
<dbReference type="GO" id="GO:0005886">
    <property type="term" value="C:plasma membrane"/>
    <property type="evidence" value="ECO:0007669"/>
    <property type="project" value="TreeGrafter"/>
</dbReference>
<keyword evidence="1" id="KW-0175">Coiled coil</keyword>
<proteinExistence type="predicted"/>
<dbReference type="Proteomes" id="UP000677228">
    <property type="component" value="Unassembled WGS sequence"/>
</dbReference>
<dbReference type="InterPro" id="IPR027267">
    <property type="entry name" value="AH/BAR_dom_sf"/>
</dbReference>
<protein>
    <recommendedName>
        <fullName evidence="2">F-BAR domain-containing protein</fullName>
    </recommendedName>
</protein>
<dbReference type="EMBL" id="CAJNOK010034203">
    <property type="protein sequence ID" value="CAF1501825.1"/>
    <property type="molecule type" value="Genomic_DNA"/>
</dbReference>
<evidence type="ECO:0000256" key="1">
    <source>
        <dbReference type="PROSITE-ProRule" id="PRU01077"/>
    </source>
</evidence>
<dbReference type="Proteomes" id="UP000682733">
    <property type="component" value="Unassembled WGS sequence"/>
</dbReference>
<dbReference type="SMART" id="SM00055">
    <property type="entry name" value="FCH"/>
    <property type="match status" value="1"/>
</dbReference>
<dbReference type="Pfam" id="PF00611">
    <property type="entry name" value="FCH"/>
    <property type="match status" value="1"/>
</dbReference>
<evidence type="ECO:0000313" key="5">
    <source>
        <dbReference type="Proteomes" id="UP000682733"/>
    </source>
</evidence>
<dbReference type="GO" id="GO:0007010">
    <property type="term" value="P:cytoskeleton organization"/>
    <property type="evidence" value="ECO:0007669"/>
    <property type="project" value="TreeGrafter"/>
</dbReference>